<evidence type="ECO:0000313" key="7">
    <source>
        <dbReference type="Proteomes" id="UP000349468"/>
    </source>
</evidence>
<name>A0A5E7L4I6_PSEFL</name>
<evidence type="ECO:0000313" key="6">
    <source>
        <dbReference type="EMBL" id="VVP06777.1"/>
    </source>
</evidence>
<dbReference type="NCBIfam" id="TIGR03571">
    <property type="entry name" value="lucif_BA3436"/>
    <property type="match status" value="1"/>
</dbReference>
<gene>
    <name evidence="6" type="ORF">PS870_03100</name>
</gene>
<dbReference type="EMBL" id="CABVIK010000009">
    <property type="protein sequence ID" value="VVP06777.1"/>
    <property type="molecule type" value="Genomic_DNA"/>
</dbReference>
<dbReference type="GO" id="GO:0004497">
    <property type="term" value="F:monooxygenase activity"/>
    <property type="evidence" value="ECO:0007669"/>
    <property type="project" value="UniProtKB-KW"/>
</dbReference>
<accession>A0A5E7L4I6</accession>
<dbReference type="InterPro" id="IPR051260">
    <property type="entry name" value="Diverse_substr_monoxygenases"/>
</dbReference>
<reference evidence="6 7" key="1">
    <citation type="submission" date="2019-09" db="EMBL/GenBank/DDBJ databases">
        <authorList>
            <person name="Chandra G."/>
            <person name="Truman W A."/>
        </authorList>
    </citation>
    <scope>NUCLEOTIDE SEQUENCE [LARGE SCALE GENOMIC DNA]</scope>
    <source>
        <strain evidence="6">PS870</strain>
    </source>
</reference>
<evidence type="ECO:0000259" key="5">
    <source>
        <dbReference type="Pfam" id="PF00296"/>
    </source>
</evidence>
<dbReference type="Gene3D" id="3.20.20.30">
    <property type="entry name" value="Luciferase-like domain"/>
    <property type="match status" value="1"/>
</dbReference>
<organism evidence="6 7">
    <name type="scientific">Pseudomonas fluorescens</name>
    <dbReference type="NCBI Taxonomy" id="294"/>
    <lineage>
        <taxon>Bacteria</taxon>
        <taxon>Pseudomonadati</taxon>
        <taxon>Pseudomonadota</taxon>
        <taxon>Gammaproteobacteria</taxon>
        <taxon>Pseudomonadales</taxon>
        <taxon>Pseudomonadaceae</taxon>
        <taxon>Pseudomonas</taxon>
    </lineage>
</organism>
<dbReference type="InterPro" id="IPR011251">
    <property type="entry name" value="Luciferase-like_dom"/>
</dbReference>
<proteinExistence type="predicted"/>
<dbReference type="PANTHER" id="PTHR30011:SF16">
    <property type="entry name" value="C2H2 FINGER DOMAIN TRANSCRIPTION FACTOR (EUROFUNG)-RELATED"/>
    <property type="match status" value="1"/>
</dbReference>
<dbReference type="SUPFAM" id="SSF51679">
    <property type="entry name" value="Bacterial luciferase-like"/>
    <property type="match status" value="1"/>
</dbReference>
<dbReference type="Pfam" id="PF00296">
    <property type="entry name" value="Bac_luciferase"/>
    <property type="match status" value="1"/>
</dbReference>
<keyword evidence="4" id="KW-0503">Monooxygenase</keyword>
<protein>
    <recommendedName>
        <fullName evidence="5">Luciferase-like domain-containing protein</fullName>
    </recommendedName>
</protein>
<evidence type="ECO:0000256" key="4">
    <source>
        <dbReference type="ARBA" id="ARBA00023033"/>
    </source>
</evidence>
<dbReference type="PANTHER" id="PTHR30011">
    <property type="entry name" value="ALKANESULFONATE MONOOXYGENASE-RELATED"/>
    <property type="match status" value="1"/>
</dbReference>
<dbReference type="AlphaFoldDB" id="A0A5E7L4I6"/>
<feature type="domain" description="Luciferase-like" evidence="5">
    <location>
        <begin position="55"/>
        <end position="270"/>
    </location>
</feature>
<keyword evidence="1" id="KW-0285">Flavoprotein</keyword>
<dbReference type="GO" id="GO:0016705">
    <property type="term" value="F:oxidoreductase activity, acting on paired donors, with incorporation or reduction of molecular oxygen"/>
    <property type="evidence" value="ECO:0007669"/>
    <property type="project" value="InterPro"/>
</dbReference>
<keyword evidence="2" id="KW-0288">FMN</keyword>
<dbReference type="Proteomes" id="UP000349468">
    <property type="component" value="Unassembled WGS sequence"/>
</dbReference>
<dbReference type="InterPro" id="IPR020020">
    <property type="entry name" value="Luciferase-type_oxidoreductase"/>
</dbReference>
<keyword evidence="3" id="KW-0560">Oxidoreductase</keyword>
<evidence type="ECO:0000256" key="1">
    <source>
        <dbReference type="ARBA" id="ARBA00022630"/>
    </source>
</evidence>
<dbReference type="InterPro" id="IPR036661">
    <property type="entry name" value="Luciferase-like_sf"/>
</dbReference>
<sequence length="351" mass="38672">MSVIVTHGTAIMTTATHFSPPAQPATLLTAHPSLERHPGFQRLFKPQALTIGLILPLETHPGRPAPTMRDHVEMAQRAEALGFGALWMRDIPFYDPDYGDVAQIFEPLVYIGYLAAATRSIVLGTTGIVLPTRDPMYLAKQATSLDQLSEGRLVLGLSSGDRYSDYPMLGIDYESRGDRYRDAFSVFRALIEQSFPRFRSERFGGSHGNLDLVPKAPYGRVPSIAVGQAQQSVEWLAQHLDGYLAGVQSPERLAALGESWHAAVQEAENRNAFKPLGLGGYFDLSDNPDQPFQRIQGGFRAGRNGLRNYLEHAQSAGVSHIALNPKVSRQPYGEILDELGEYVLPYFPSHA</sequence>
<evidence type="ECO:0000256" key="2">
    <source>
        <dbReference type="ARBA" id="ARBA00022643"/>
    </source>
</evidence>
<evidence type="ECO:0000256" key="3">
    <source>
        <dbReference type="ARBA" id="ARBA00023002"/>
    </source>
</evidence>